<organism evidence="2 3">
    <name type="scientific">Variovorax boronicumulans</name>
    <dbReference type="NCBI Taxonomy" id="436515"/>
    <lineage>
        <taxon>Bacteria</taxon>
        <taxon>Pseudomonadati</taxon>
        <taxon>Pseudomonadota</taxon>
        <taxon>Betaproteobacteria</taxon>
        <taxon>Burkholderiales</taxon>
        <taxon>Comamonadaceae</taxon>
        <taxon>Variovorax</taxon>
    </lineage>
</organism>
<proteinExistence type="predicted"/>
<evidence type="ECO:0008006" key="4">
    <source>
        <dbReference type="Google" id="ProtNLM"/>
    </source>
</evidence>
<evidence type="ECO:0000313" key="2">
    <source>
        <dbReference type="EMBL" id="ATA56673.1"/>
    </source>
</evidence>
<name>A0A250DRU6_9BURK</name>
<dbReference type="Proteomes" id="UP000217154">
    <property type="component" value="Chromosome"/>
</dbReference>
<accession>A0A250DRU6</accession>
<dbReference type="EMBL" id="CP023284">
    <property type="protein sequence ID" value="ATA56673.1"/>
    <property type="molecule type" value="Genomic_DNA"/>
</dbReference>
<feature type="region of interest" description="Disordered" evidence="1">
    <location>
        <begin position="164"/>
        <end position="200"/>
    </location>
</feature>
<protein>
    <recommendedName>
        <fullName evidence="4">Lipoprotein</fullName>
    </recommendedName>
</protein>
<evidence type="ECO:0000256" key="1">
    <source>
        <dbReference type="SAM" id="MobiDB-lite"/>
    </source>
</evidence>
<evidence type="ECO:0000313" key="3">
    <source>
        <dbReference type="Proteomes" id="UP000217154"/>
    </source>
</evidence>
<dbReference type="AlphaFoldDB" id="A0A250DRU6"/>
<dbReference type="RefSeq" id="WP_095746769.1">
    <property type="nucleotide sequence ID" value="NZ_CP023284.1"/>
</dbReference>
<dbReference type="KEGG" id="vbo:CKY39_28160"/>
<reference evidence="2 3" key="1">
    <citation type="submission" date="2017-09" db="EMBL/GenBank/DDBJ databases">
        <title>The diverse metabolic capabilities of V. boronicumulans make it an excellent choice for continued studies on novel biodegradation.</title>
        <authorList>
            <person name="Sun S."/>
        </authorList>
    </citation>
    <scope>NUCLEOTIDE SEQUENCE [LARGE SCALE GENOMIC DNA]</scope>
    <source>
        <strain evidence="2 3">J1</strain>
    </source>
</reference>
<sequence>MIRVATALVSLAVIAGCAGKLDYVRPTTPTSVENTKVINKSRQAVWDAAVPQLGKEFFVINNLDKSSGLINISYSGDPEKYVDCGRIVSYVKNARGERTYDFPAARQQMDYEIMTSNLFFLSRQMNLDGRVNLIFEEIGPEQTRVSANTRYALRLEQTTRDVHGRSVNNGATNVAFNTNTSASFPRADNSNEPVSCRSTGQLEKDLLSNIR</sequence>
<gene>
    <name evidence="2" type="ORF">CKY39_28160</name>
</gene>
<feature type="compositionally biased region" description="Polar residues" evidence="1">
    <location>
        <begin position="166"/>
        <end position="200"/>
    </location>
</feature>
<dbReference type="PROSITE" id="PS51257">
    <property type="entry name" value="PROKAR_LIPOPROTEIN"/>
    <property type="match status" value="1"/>
</dbReference>